<evidence type="ECO:0000259" key="4">
    <source>
        <dbReference type="Pfam" id="PF01408"/>
    </source>
</evidence>
<evidence type="ECO:0000259" key="5">
    <source>
        <dbReference type="Pfam" id="PF22725"/>
    </source>
</evidence>
<name>A0A4P6KF27_9MICO</name>
<evidence type="ECO:0000256" key="3">
    <source>
        <dbReference type="SAM" id="MobiDB-lite"/>
    </source>
</evidence>
<feature type="domain" description="GFO/IDH/MocA-like oxidoreductase" evidence="5">
    <location>
        <begin position="147"/>
        <end position="300"/>
    </location>
</feature>
<dbReference type="Pfam" id="PF01408">
    <property type="entry name" value="GFO_IDH_MocA"/>
    <property type="match status" value="1"/>
</dbReference>
<protein>
    <submittedName>
        <fullName evidence="6">Gfo/Idh/MocA family oxidoreductase</fullName>
    </submittedName>
</protein>
<dbReference type="Gene3D" id="3.40.50.720">
    <property type="entry name" value="NAD(P)-binding Rossmann-like Domain"/>
    <property type="match status" value="1"/>
</dbReference>
<dbReference type="InterPro" id="IPR000683">
    <property type="entry name" value="Gfo/Idh/MocA-like_OxRdtase_N"/>
</dbReference>
<keyword evidence="7" id="KW-1185">Reference proteome</keyword>
<dbReference type="Pfam" id="PF22725">
    <property type="entry name" value="GFO_IDH_MocA_C3"/>
    <property type="match status" value="1"/>
</dbReference>
<organism evidence="6 7">
    <name type="scientific">Leucobacter triazinivorans</name>
    <dbReference type="NCBI Taxonomy" id="1784719"/>
    <lineage>
        <taxon>Bacteria</taxon>
        <taxon>Bacillati</taxon>
        <taxon>Actinomycetota</taxon>
        <taxon>Actinomycetes</taxon>
        <taxon>Micrococcales</taxon>
        <taxon>Microbacteriaceae</taxon>
        <taxon>Leucobacter</taxon>
    </lineage>
</organism>
<dbReference type="GO" id="GO:0016491">
    <property type="term" value="F:oxidoreductase activity"/>
    <property type="evidence" value="ECO:0007669"/>
    <property type="project" value="UniProtKB-KW"/>
</dbReference>
<dbReference type="SUPFAM" id="SSF51735">
    <property type="entry name" value="NAD(P)-binding Rossmann-fold domains"/>
    <property type="match status" value="1"/>
</dbReference>
<dbReference type="InterPro" id="IPR055170">
    <property type="entry name" value="GFO_IDH_MocA-like_dom"/>
</dbReference>
<feature type="domain" description="Gfo/Idh/MocA-like oxidoreductase N-terminal" evidence="4">
    <location>
        <begin position="12"/>
        <end position="138"/>
    </location>
</feature>
<evidence type="ECO:0000256" key="2">
    <source>
        <dbReference type="ARBA" id="ARBA00023027"/>
    </source>
</evidence>
<reference evidence="6 7" key="1">
    <citation type="submission" date="2019-02" db="EMBL/GenBank/DDBJ databases">
        <authorList>
            <person name="Sun L."/>
            <person name="Pan D."/>
            <person name="Wu X."/>
        </authorList>
    </citation>
    <scope>NUCLEOTIDE SEQUENCE [LARGE SCALE GENOMIC DNA]</scope>
    <source>
        <strain evidence="6 7">JW-1</strain>
    </source>
</reference>
<dbReference type="Gene3D" id="3.30.360.10">
    <property type="entry name" value="Dihydrodipicolinate Reductase, domain 2"/>
    <property type="match status" value="1"/>
</dbReference>
<dbReference type="KEGG" id="ltr:EVS81_09325"/>
<dbReference type="AlphaFoldDB" id="A0A4P6KF27"/>
<dbReference type="OrthoDB" id="9792085at2"/>
<sequence length="418" mass="44674">MQTNEDGTTTIGVGLISVGWMGQLHSRAYANLRYVYPDLKITPRLAHAADPAPARAEEAVEVLGYERASADYREVLNDPEVDVVSICAPNFLHAEIGIAAAKAGKHFWIEKPVGRGEHETRAVADAAAEAGVVTAIGFNYRHAPAVEHLRKLIAEGELGRITNVRGQMFADYSSDPRGALSWRFVRGLAGNGVLGDLMGHLVDLVQYTLGPIAEVSALTSTVYTERPELPMGTGTHFAVIEDDADVEMKPVENEDYAAMLVRLSGDAVAADAVGTLEASRVAVGPRASYGIEIYGTEGSAYWDFERMNELHLSGGLGTENQGYTRVMAHPGMGDFGRFQPGAGTSMGYDDLKVIEARKFLQAVLGREHLNSNIQDAVSAAQVVTAAERSAEARSWERSAPVAGTTAAVRGEHGPTLAG</sequence>
<dbReference type="GO" id="GO:0000166">
    <property type="term" value="F:nucleotide binding"/>
    <property type="evidence" value="ECO:0007669"/>
    <property type="project" value="InterPro"/>
</dbReference>
<dbReference type="RefSeq" id="WP_130110150.1">
    <property type="nucleotide sequence ID" value="NZ_CP035806.1"/>
</dbReference>
<dbReference type="InterPro" id="IPR036291">
    <property type="entry name" value="NAD(P)-bd_dom_sf"/>
</dbReference>
<dbReference type="PANTHER" id="PTHR43818:SF11">
    <property type="entry name" value="BCDNA.GH03377"/>
    <property type="match status" value="1"/>
</dbReference>
<dbReference type="PANTHER" id="PTHR43818">
    <property type="entry name" value="BCDNA.GH03377"/>
    <property type="match status" value="1"/>
</dbReference>
<dbReference type="EMBL" id="CP035806">
    <property type="protein sequence ID" value="QBE49016.1"/>
    <property type="molecule type" value="Genomic_DNA"/>
</dbReference>
<evidence type="ECO:0000313" key="7">
    <source>
        <dbReference type="Proteomes" id="UP000289260"/>
    </source>
</evidence>
<feature type="region of interest" description="Disordered" evidence="3">
    <location>
        <begin position="391"/>
        <end position="418"/>
    </location>
</feature>
<dbReference type="Proteomes" id="UP000289260">
    <property type="component" value="Chromosome"/>
</dbReference>
<evidence type="ECO:0000313" key="6">
    <source>
        <dbReference type="EMBL" id="QBE49016.1"/>
    </source>
</evidence>
<accession>A0A4P6KF27</accession>
<keyword evidence="2" id="KW-0520">NAD</keyword>
<keyword evidence="1" id="KW-0560">Oxidoreductase</keyword>
<dbReference type="SUPFAM" id="SSF55347">
    <property type="entry name" value="Glyceraldehyde-3-phosphate dehydrogenase-like, C-terminal domain"/>
    <property type="match status" value="1"/>
</dbReference>
<evidence type="ECO:0000256" key="1">
    <source>
        <dbReference type="ARBA" id="ARBA00023002"/>
    </source>
</evidence>
<dbReference type="InterPro" id="IPR050463">
    <property type="entry name" value="Gfo/Idh/MocA_oxidrdct_glycsds"/>
</dbReference>
<proteinExistence type="predicted"/>
<gene>
    <name evidence="6" type="ORF">EVS81_09325</name>
</gene>